<comment type="caution">
    <text evidence="1">The sequence shown here is derived from an EMBL/GenBank/DDBJ whole genome shotgun (WGS) entry which is preliminary data.</text>
</comment>
<accession>A0A3P1SEE8</accession>
<keyword evidence="2" id="KW-1185">Reference proteome</keyword>
<evidence type="ECO:0000313" key="2">
    <source>
        <dbReference type="Proteomes" id="UP000280444"/>
    </source>
</evidence>
<organism evidence="1 2">
    <name type="scientific">Schaalia canis</name>
    <dbReference type="NCBI Taxonomy" id="100469"/>
    <lineage>
        <taxon>Bacteria</taxon>
        <taxon>Bacillati</taxon>
        <taxon>Actinomycetota</taxon>
        <taxon>Actinomycetes</taxon>
        <taxon>Actinomycetales</taxon>
        <taxon>Actinomycetaceae</taxon>
        <taxon>Schaalia</taxon>
    </lineage>
</organism>
<gene>
    <name evidence="1" type="ORF">EII11_05905</name>
</gene>
<sequence>MSMTSLCEEAPSADEIQTILSRAWYYNASTPVPSQVADHKTALDKACAEDIRTLDHWLTDDDLTAARESHKKISDHVEAMKASRDDAMAYWEFSYAVLQFDFALSRLLHLQRGLVGITEEDNAFLNTVTKMRSQLENETTLSSNVGGQALRDKTMEIRQLVASIKDYLLTRDVEYGPPLTAGLDPLIPDLNNPLHSTMFPPMIAEEMPKVSATTEDLLKNPPPPVHGYPFSSYSSVGESPIVRFMYETDGGSLSFTQIDDPWERIIHQGGKSYGDAEFPHYTGYGNEVCASTSYEADDCLLQSADGRWWVAAVPWGLSLASSRGILSSWLKAISD</sequence>
<dbReference type="AlphaFoldDB" id="A0A3P1SEE8"/>
<dbReference type="EMBL" id="RQZF01000004">
    <property type="protein sequence ID" value="RRC95404.1"/>
    <property type="molecule type" value="Genomic_DNA"/>
</dbReference>
<dbReference type="Proteomes" id="UP000280444">
    <property type="component" value="Unassembled WGS sequence"/>
</dbReference>
<reference evidence="1 2" key="1">
    <citation type="submission" date="2018-11" db="EMBL/GenBank/DDBJ databases">
        <title>Genomes From Bacteria Associated with the Canine Oral Cavity: a Test Case for Automated Genome-Based Taxonomic Assignment.</title>
        <authorList>
            <person name="Coil D.A."/>
            <person name="Jospin G."/>
            <person name="Darling A.E."/>
            <person name="Wallis C."/>
            <person name="Davis I.J."/>
            <person name="Harris S."/>
            <person name="Eisen J.A."/>
            <person name="Holcombe L.J."/>
            <person name="O'Flynn C."/>
        </authorList>
    </citation>
    <scope>NUCLEOTIDE SEQUENCE [LARGE SCALE GENOMIC DNA]</scope>
    <source>
        <strain evidence="1 2">OH770</strain>
    </source>
</reference>
<protein>
    <submittedName>
        <fullName evidence="1">Uncharacterized protein</fullName>
    </submittedName>
</protein>
<evidence type="ECO:0000313" key="1">
    <source>
        <dbReference type="EMBL" id="RRC95404.1"/>
    </source>
</evidence>
<name>A0A3P1SEE8_9ACTO</name>
<proteinExistence type="predicted"/>